<comment type="subcellular location">
    <subcellularLocation>
        <location evidence="2">Bacterial flagellum basal body</location>
    </subcellularLocation>
</comment>
<feature type="domain" description="Flagellar hook protein FlgE/F/G-like D1" evidence="4">
    <location>
        <begin position="83"/>
        <end position="149"/>
    </location>
</feature>
<dbReference type="AlphaFoldDB" id="A0A662DJA1"/>
<keyword evidence="5" id="KW-0966">Cell projection</keyword>
<evidence type="ECO:0000256" key="2">
    <source>
        <dbReference type="RuleBase" id="RU362116"/>
    </source>
</evidence>
<reference evidence="5 6" key="1">
    <citation type="submission" date="2018-06" db="EMBL/GenBank/DDBJ databases">
        <title>Extensive metabolic versatility and redundancy in microbially diverse, dynamic hydrothermal sediments.</title>
        <authorList>
            <person name="Dombrowski N."/>
            <person name="Teske A."/>
            <person name="Baker B.J."/>
        </authorList>
    </citation>
    <scope>NUCLEOTIDE SEQUENCE [LARGE SCALE GENOMIC DNA]</scope>
    <source>
        <strain evidence="5">B3_G15</strain>
    </source>
</reference>
<dbReference type="Proteomes" id="UP000280417">
    <property type="component" value="Unassembled WGS sequence"/>
</dbReference>
<evidence type="ECO:0000313" key="6">
    <source>
        <dbReference type="Proteomes" id="UP000280417"/>
    </source>
</evidence>
<evidence type="ECO:0000259" key="3">
    <source>
        <dbReference type="Pfam" id="PF06429"/>
    </source>
</evidence>
<evidence type="ECO:0000313" key="5">
    <source>
        <dbReference type="EMBL" id="RLE14968.1"/>
    </source>
</evidence>
<accession>A0A662DJA1</accession>
<comment type="similarity">
    <text evidence="1 2">Belongs to the flagella basal body rod proteins family.</text>
</comment>
<keyword evidence="5" id="KW-0969">Cilium</keyword>
<dbReference type="InterPro" id="IPR020013">
    <property type="entry name" value="Flagellar_FlgE/F/G"/>
</dbReference>
<comment type="caution">
    <text evidence="5">The sequence shown here is derived from an EMBL/GenBank/DDBJ whole genome shotgun (WGS) entry which is preliminary data.</text>
</comment>
<dbReference type="GO" id="GO:0071978">
    <property type="term" value="P:bacterial-type flagellum-dependent swarming motility"/>
    <property type="evidence" value="ECO:0007669"/>
    <property type="project" value="TreeGrafter"/>
</dbReference>
<dbReference type="InterPro" id="IPR010930">
    <property type="entry name" value="Flg_bb/hook_C_dom"/>
</dbReference>
<dbReference type="InterPro" id="IPR037925">
    <property type="entry name" value="FlgE/F/G-like"/>
</dbReference>
<dbReference type="Pfam" id="PF22692">
    <property type="entry name" value="LlgE_F_G_D1"/>
    <property type="match status" value="1"/>
</dbReference>
<keyword evidence="5" id="KW-0282">Flagellum</keyword>
<sequence length="243" mass="26822">MLEGLFSAASGMVSVIQAQQIIINNIANVATPGFKKDIPVYRSFSTILQKKLERRESISEVEGTFVDFSQGEIESTGRRLDLAIRGEGFFALLTPQGIAYTRAGSFTLDNKGRLTTPQGYFLLGTRGPLTIPSLRETSQFKVSPEGEVIVGEKVIDRIRVEVFPATPFSLYKVGENLFKLGAKTSMRGVKGNYLIKQGYLELSNVDIVQEMVDLIANFRLYEAAQKAIQLQDATLGKICSELQ</sequence>
<protein>
    <submittedName>
        <fullName evidence="5">Flagellar basal-body rod protein FlgF</fullName>
    </submittedName>
</protein>
<dbReference type="PANTHER" id="PTHR30435">
    <property type="entry name" value="FLAGELLAR PROTEIN"/>
    <property type="match status" value="1"/>
</dbReference>
<dbReference type="InterPro" id="IPR053967">
    <property type="entry name" value="LlgE_F_G-like_D1"/>
</dbReference>
<dbReference type="GO" id="GO:0009425">
    <property type="term" value="C:bacterial-type flagellum basal body"/>
    <property type="evidence" value="ECO:0007669"/>
    <property type="project" value="UniProtKB-SubCell"/>
</dbReference>
<dbReference type="NCBIfam" id="TIGR03506">
    <property type="entry name" value="FlgEFG_subfam"/>
    <property type="match status" value="1"/>
</dbReference>
<keyword evidence="2" id="KW-0975">Bacterial flagellum</keyword>
<evidence type="ECO:0000259" key="4">
    <source>
        <dbReference type="Pfam" id="PF22692"/>
    </source>
</evidence>
<name>A0A662DJA1_UNCAE</name>
<dbReference type="PANTHER" id="PTHR30435:SF19">
    <property type="entry name" value="FLAGELLAR BASAL-BODY ROD PROTEIN FLGG"/>
    <property type="match status" value="1"/>
</dbReference>
<organism evidence="5 6">
    <name type="scientific">Aerophobetes bacterium</name>
    <dbReference type="NCBI Taxonomy" id="2030807"/>
    <lineage>
        <taxon>Bacteria</taxon>
        <taxon>Candidatus Aerophobota</taxon>
    </lineage>
</organism>
<dbReference type="Pfam" id="PF06429">
    <property type="entry name" value="Flg_bbr_C"/>
    <property type="match status" value="1"/>
</dbReference>
<proteinExistence type="inferred from homology"/>
<evidence type="ECO:0000256" key="1">
    <source>
        <dbReference type="ARBA" id="ARBA00009677"/>
    </source>
</evidence>
<feature type="domain" description="Flagellar basal-body/hook protein C-terminal" evidence="3">
    <location>
        <begin position="196"/>
        <end position="237"/>
    </location>
</feature>
<gene>
    <name evidence="5" type="ORF">DRJ04_01355</name>
</gene>
<dbReference type="SUPFAM" id="SSF117143">
    <property type="entry name" value="Flagellar hook protein flgE"/>
    <property type="match status" value="1"/>
</dbReference>
<dbReference type="EMBL" id="QMQA01000022">
    <property type="protein sequence ID" value="RLE14968.1"/>
    <property type="molecule type" value="Genomic_DNA"/>
</dbReference>